<accession>A0AC34RIM4</accession>
<reference evidence="2" key="1">
    <citation type="submission" date="2022-11" db="UniProtKB">
        <authorList>
            <consortium name="WormBaseParasite"/>
        </authorList>
    </citation>
    <scope>IDENTIFICATION</scope>
</reference>
<organism evidence="1 2">
    <name type="scientific">Panagrolaimus sp. JU765</name>
    <dbReference type="NCBI Taxonomy" id="591449"/>
    <lineage>
        <taxon>Eukaryota</taxon>
        <taxon>Metazoa</taxon>
        <taxon>Ecdysozoa</taxon>
        <taxon>Nematoda</taxon>
        <taxon>Chromadorea</taxon>
        <taxon>Rhabditida</taxon>
        <taxon>Tylenchina</taxon>
        <taxon>Panagrolaimomorpha</taxon>
        <taxon>Panagrolaimoidea</taxon>
        <taxon>Panagrolaimidae</taxon>
        <taxon>Panagrolaimus</taxon>
    </lineage>
</organism>
<proteinExistence type="predicted"/>
<evidence type="ECO:0000313" key="2">
    <source>
        <dbReference type="WBParaSite" id="JU765_v2.g7247.t1"/>
    </source>
</evidence>
<name>A0AC34RIM4_9BILA</name>
<protein>
    <submittedName>
        <fullName evidence="2">Endonuclease/exonuclease/phosphatase domain-containing protein</fullName>
    </submittedName>
</protein>
<sequence>MADDPAVKAIQDFAQITGVDEGLAHFFLQDFDFDLERGLNAYFQELNRNQRAENEMKSNNDDSDSDVEIMDTSGPKEDTAHTADFANASNSDRLPDEVTVMTWNIDGLDEGNLTTRLKGVLIIVAKVNPEILLLQEVVKAHMDKIRELMGPMYNIISPDDDGMPYFTVTCISKNIIPRIHEIKPFGNTMMGRTMTVFEGYWQKLRIVVIHSHLESTKDYVAPRKAQFNECMKKFEQYIGANTLVIFGGDLNIRDAEIDAFHPAIKDAWIAAGSDKNTEYTWDCKLNTNKGLPRFVRCRFDRIYFNGPYKKVDFALHGTQQIKNIQRYPSDHFAAVAVFKQPQN</sequence>
<dbReference type="WBParaSite" id="JU765_v2.g7247.t1">
    <property type="protein sequence ID" value="JU765_v2.g7247.t1"/>
    <property type="gene ID" value="JU765_v2.g7247"/>
</dbReference>
<dbReference type="Proteomes" id="UP000887576">
    <property type="component" value="Unplaced"/>
</dbReference>
<evidence type="ECO:0000313" key="1">
    <source>
        <dbReference type="Proteomes" id="UP000887576"/>
    </source>
</evidence>